<evidence type="ECO:0000313" key="2">
    <source>
        <dbReference type="EMBL" id="RMA96973.1"/>
    </source>
</evidence>
<dbReference type="InterPro" id="IPR013337">
    <property type="entry name" value="CRISPR-assoc_prot_Cas5_Tneap"/>
</dbReference>
<dbReference type="AlphaFoldDB" id="A0A3M0BHQ1"/>
<name>A0A3M0BHQ1_9AQUI</name>
<keyword evidence="1" id="KW-0051">Antiviral defense</keyword>
<dbReference type="OrthoDB" id="9782505at2"/>
<evidence type="ECO:0000256" key="1">
    <source>
        <dbReference type="ARBA" id="ARBA00023118"/>
    </source>
</evidence>
<dbReference type="GO" id="GO:0051607">
    <property type="term" value="P:defense response to virus"/>
    <property type="evidence" value="ECO:0007669"/>
    <property type="project" value="UniProtKB-KW"/>
</dbReference>
<dbReference type="NCBIfam" id="TIGR01895">
    <property type="entry name" value="cas_Cas5t"/>
    <property type="match status" value="1"/>
</dbReference>
<proteinExistence type="predicted"/>
<protein>
    <submittedName>
        <fullName evidence="2">CRISPR-associated protein Cas5t</fullName>
    </submittedName>
</protein>
<evidence type="ECO:0000313" key="3">
    <source>
        <dbReference type="Proteomes" id="UP000280842"/>
    </source>
</evidence>
<gene>
    <name evidence="2" type="ORF">CLV39_0625</name>
</gene>
<keyword evidence="3" id="KW-1185">Reference proteome</keyword>
<dbReference type="InterPro" id="IPR013422">
    <property type="entry name" value="CRISPR-assoc_prot_Cas5_N"/>
</dbReference>
<sequence length="243" mass="28932">MKLLRIKAYQLFANYRKPMSFNYWDTYPLPPLSTIRGWFHYIVWNKNKDENRHYIPMAMSIQGVSSSVIQDLQTLIKFDRKSNAKGKPILEGFNKVLSKSPTYVANIFDVKLNIYIKAEEKFLNRFIENIFKLDYPSLGRYEDLLRIDELKIIEPEIIDFYDDEHSIKYGIYLNKDTAENFKLDGIHYRMNFKYDKELLEKTGIRYFEKKDVVYVDNGTLEEGEALFDKEENRIIDLIGDKVE</sequence>
<organism evidence="2 3">
    <name type="scientific">Hydrogenothermus marinus</name>
    <dbReference type="NCBI Taxonomy" id="133270"/>
    <lineage>
        <taxon>Bacteria</taxon>
        <taxon>Pseudomonadati</taxon>
        <taxon>Aquificota</taxon>
        <taxon>Aquificia</taxon>
        <taxon>Aquificales</taxon>
        <taxon>Hydrogenothermaceae</taxon>
        <taxon>Hydrogenothermus</taxon>
    </lineage>
</organism>
<dbReference type="Proteomes" id="UP000280842">
    <property type="component" value="Unassembled WGS sequence"/>
</dbReference>
<comment type="caution">
    <text evidence="2">The sequence shown here is derived from an EMBL/GenBank/DDBJ whole genome shotgun (WGS) entry which is preliminary data.</text>
</comment>
<dbReference type="EMBL" id="REFO01000011">
    <property type="protein sequence ID" value="RMA96973.1"/>
    <property type="molecule type" value="Genomic_DNA"/>
</dbReference>
<reference evidence="2 3" key="1">
    <citation type="submission" date="2018-10" db="EMBL/GenBank/DDBJ databases">
        <title>Genomic Encyclopedia of Archaeal and Bacterial Type Strains, Phase II (KMG-II): from individual species to whole genera.</title>
        <authorList>
            <person name="Goeker M."/>
        </authorList>
    </citation>
    <scope>NUCLEOTIDE SEQUENCE [LARGE SCALE GENOMIC DNA]</scope>
    <source>
        <strain evidence="2 3">VM1</strain>
    </source>
</reference>
<accession>A0A3M0BHQ1</accession>
<dbReference type="RefSeq" id="WP_121922769.1">
    <property type="nucleotide sequence ID" value="NZ_REFO01000011.1"/>
</dbReference>
<dbReference type="NCBIfam" id="TIGR02593">
    <property type="entry name" value="CRISPR_cas5"/>
    <property type="match status" value="1"/>
</dbReference>